<organism evidence="1">
    <name type="scientific">Schistocephalus solidus</name>
    <name type="common">Tapeworm</name>
    <dbReference type="NCBI Taxonomy" id="70667"/>
    <lineage>
        <taxon>Eukaryota</taxon>
        <taxon>Metazoa</taxon>
        <taxon>Spiralia</taxon>
        <taxon>Lophotrochozoa</taxon>
        <taxon>Platyhelminthes</taxon>
        <taxon>Cestoda</taxon>
        <taxon>Eucestoda</taxon>
        <taxon>Diphyllobothriidea</taxon>
        <taxon>Diphyllobothriidae</taxon>
        <taxon>Schistocephalus</taxon>
    </lineage>
</organism>
<proteinExistence type="predicted"/>
<dbReference type="EMBL" id="GEEE01012122">
    <property type="protein sequence ID" value="JAP51103.1"/>
    <property type="molecule type" value="Transcribed_RNA"/>
</dbReference>
<gene>
    <name evidence="1" type="ORF">TR108560</name>
</gene>
<reference evidence="1" key="1">
    <citation type="submission" date="2016-01" db="EMBL/GenBank/DDBJ databases">
        <title>Reference transcriptome for the parasite Schistocephalus solidus: insights into the molecular evolution of parasitism.</title>
        <authorList>
            <person name="Hebert F.O."/>
            <person name="Grambauer S."/>
            <person name="Barber I."/>
            <person name="Landry C.R."/>
            <person name="Aubin-Horth N."/>
        </authorList>
    </citation>
    <scope>NUCLEOTIDE SEQUENCE</scope>
</reference>
<evidence type="ECO:0000313" key="1">
    <source>
        <dbReference type="EMBL" id="JAP51103.1"/>
    </source>
</evidence>
<name>A0A0X3PH04_SCHSO</name>
<sequence>MVNSVHKRTVLTGMWPSQCNIGVLITSLLSTQKLVLVFIKWYHYQSDRLINASLTVYFRCAFGSVIHLGKRLPQSETLFLIHFIERNMRCSYTSADSRYPIVFYYIKTRILFYYNFLTLL</sequence>
<accession>A0A0X3PH04</accession>
<dbReference type="AlphaFoldDB" id="A0A0X3PH04"/>
<protein>
    <submittedName>
        <fullName evidence="1">Uncharacterized protein</fullName>
    </submittedName>
</protein>